<dbReference type="PANTHER" id="PTHR33164">
    <property type="entry name" value="TRANSCRIPTIONAL REGULATOR, MARR FAMILY"/>
    <property type="match status" value="1"/>
</dbReference>
<keyword evidence="1" id="KW-0805">Transcription regulation</keyword>
<reference evidence="5 6" key="1">
    <citation type="submission" date="2020-07" db="EMBL/GenBank/DDBJ databases">
        <title>Sequencing the genomes of 1000 actinobacteria strains.</title>
        <authorList>
            <person name="Klenk H.-P."/>
        </authorList>
    </citation>
    <scope>NUCLEOTIDE SEQUENCE [LARGE SCALE GENOMIC DNA]</scope>
    <source>
        <strain evidence="5 6">DSM 15131</strain>
    </source>
</reference>
<dbReference type="GO" id="GO:0006950">
    <property type="term" value="P:response to stress"/>
    <property type="evidence" value="ECO:0007669"/>
    <property type="project" value="TreeGrafter"/>
</dbReference>
<dbReference type="GO" id="GO:0003677">
    <property type="term" value="F:DNA binding"/>
    <property type="evidence" value="ECO:0007669"/>
    <property type="project" value="UniProtKB-KW"/>
</dbReference>
<dbReference type="PROSITE" id="PS50995">
    <property type="entry name" value="HTH_MARR_2"/>
    <property type="match status" value="1"/>
</dbReference>
<dbReference type="Proteomes" id="UP000562045">
    <property type="component" value="Unassembled WGS sequence"/>
</dbReference>
<evidence type="ECO:0000256" key="1">
    <source>
        <dbReference type="ARBA" id="ARBA00023015"/>
    </source>
</evidence>
<dbReference type="EMBL" id="JACBZM010000001">
    <property type="protein sequence ID" value="NYI45049.1"/>
    <property type="molecule type" value="Genomic_DNA"/>
</dbReference>
<gene>
    <name evidence="5" type="ORF">BJ993_002129</name>
</gene>
<evidence type="ECO:0000313" key="5">
    <source>
        <dbReference type="EMBL" id="NYI45049.1"/>
    </source>
</evidence>
<dbReference type="InterPro" id="IPR039422">
    <property type="entry name" value="MarR/SlyA-like"/>
</dbReference>
<organism evidence="5 6">
    <name type="scientific">Nocardioides aromaticivorans</name>
    <dbReference type="NCBI Taxonomy" id="200618"/>
    <lineage>
        <taxon>Bacteria</taxon>
        <taxon>Bacillati</taxon>
        <taxon>Actinomycetota</taxon>
        <taxon>Actinomycetes</taxon>
        <taxon>Propionibacteriales</taxon>
        <taxon>Nocardioidaceae</taxon>
        <taxon>Nocardioides</taxon>
    </lineage>
</organism>
<keyword evidence="2 5" id="KW-0238">DNA-binding</keyword>
<dbReference type="SMART" id="SM00347">
    <property type="entry name" value="HTH_MARR"/>
    <property type="match status" value="1"/>
</dbReference>
<feature type="domain" description="HTH marR-type" evidence="4">
    <location>
        <begin position="14"/>
        <end position="147"/>
    </location>
</feature>
<evidence type="ECO:0000259" key="4">
    <source>
        <dbReference type="PROSITE" id="PS50995"/>
    </source>
</evidence>
<dbReference type="InterPro" id="IPR000835">
    <property type="entry name" value="HTH_MarR-typ"/>
</dbReference>
<evidence type="ECO:0000256" key="3">
    <source>
        <dbReference type="ARBA" id="ARBA00023163"/>
    </source>
</evidence>
<dbReference type="Pfam" id="PF01047">
    <property type="entry name" value="MarR"/>
    <property type="match status" value="1"/>
</dbReference>
<evidence type="ECO:0000256" key="2">
    <source>
        <dbReference type="ARBA" id="ARBA00023125"/>
    </source>
</evidence>
<name>A0A7Y9ZGJ7_9ACTN</name>
<dbReference type="PROSITE" id="PS01117">
    <property type="entry name" value="HTH_MARR_1"/>
    <property type="match status" value="1"/>
</dbReference>
<dbReference type="SUPFAM" id="SSF46785">
    <property type="entry name" value="Winged helix' DNA-binding domain"/>
    <property type="match status" value="1"/>
</dbReference>
<keyword evidence="3" id="KW-0804">Transcription</keyword>
<comment type="caution">
    <text evidence="5">The sequence shown here is derived from an EMBL/GenBank/DDBJ whole genome shotgun (WGS) entry which is preliminary data.</text>
</comment>
<protein>
    <submittedName>
        <fullName evidence="5">DNA-binding MarR family transcriptional regulator</fullName>
    </submittedName>
</protein>
<dbReference type="InterPro" id="IPR036390">
    <property type="entry name" value="WH_DNA-bd_sf"/>
</dbReference>
<dbReference type="Gene3D" id="1.10.10.10">
    <property type="entry name" value="Winged helix-like DNA-binding domain superfamily/Winged helix DNA-binding domain"/>
    <property type="match status" value="1"/>
</dbReference>
<dbReference type="PANTHER" id="PTHR33164:SF89">
    <property type="entry name" value="MARR FAMILY REGULATORY PROTEIN"/>
    <property type="match status" value="1"/>
</dbReference>
<dbReference type="GO" id="GO:0003700">
    <property type="term" value="F:DNA-binding transcription factor activity"/>
    <property type="evidence" value="ECO:0007669"/>
    <property type="project" value="InterPro"/>
</dbReference>
<proteinExistence type="predicted"/>
<dbReference type="RefSeq" id="WP_179648756.1">
    <property type="nucleotide sequence ID" value="NZ_JACBZM010000001.1"/>
</dbReference>
<dbReference type="InterPro" id="IPR023187">
    <property type="entry name" value="Tscrpt_reg_MarR-type_CS"/>
</dbReference>
<dbReference type="AlphaFoldDB" id="A0A7Y9ZGJ7"/>
<dbReference type="InterPro" id="IPR036388">
    <property type="entry name" value="WH-like_DNA-bd_sf"/>
</dbReference>
<evidence type="ECO:0000313" key="6">
    <source>
        <dbReference type="Proteomes" id="UP000562045"/>
    </source>
</evidence>
<accession>A0A7Y9ZGJ7</accession>
<sequence length="163" mass="17825">MNGQVGNSPFDFAAASPLSDLFRVANAVRSELTNRVLRRYDLTWTGFIVLAVVWNSDGVETRHVAECADVSKATLTGVVKTLEGRGLLLREGDQRDRRLVRLRLTDKGTALTEQVHPEFHAVESAIISQLSGRKVSALTRTLRDMLDAVEGHVDTPATTRAGA</sequence>